<evidence type="ECO:0000313" key="2">
    <source>
        <dbReference type="Proteomes" id="UP000886523"/>
    </source>
</evidence>
<comment type="caution">
    <text evidence="1">The sequence shown here is derived from an EMBL/GenBank/DDBJ whole genome shotgun (WGS) entry which is preliminary data.</text>
</comment>
<dbReference type="Proteomes" id="UP000886523">
    <property type="component" value="Unassembled WGS sequence"/>
</dbReference>
<dbReference type="AlphaFoldDB" id="A0A9P6AAS6"/>
<organism evidence="1 2">
    <name type="scientific">Hydnum rufescens UP504</name>
    <dbReference type="NCBI Taxonomy" id="1448309"/>
    <lineage>
        <taxon>Eukaryota</taxon>
        <taxon>Fungi</taxon>
        <taxon>Dikarya</taxon>
        <taxon>Basidiomycota</taxon>
        <taxon>Agaricomycotina</taxon>
        <taxon>Agaricomycetes</taxon>
        <taxon>Cantharellales</taxon>
        <taxon>Hydnaceae</taxon>
        <taxon>Hydnum</taxon>
    </lineage>
</organism>
<reference evidence="1" key="1">
    <citation type="journal article" date="2020" name="Nat. Commun.">
        <title>Large-scale genome sequencing of mycorrhizal fungi provides insights into the early evolution of symbiotic traits.</title>
        <authorList>
            <person name="Miyauchi S."/>
            <person name="Kiss E."/>
            <person name="Kuo A."/>
            <person name="Drula E."/>
            <person name="Kohler A."/>
            <person name="Sanchez-Garcia M."/>
            <person name="Morin E."/>
            <person name="Andreopoulos B."/>
            <person name="Barry K.W."/>
            <person name="Bonito G."/>
            <person name="Buee M."/>
            <person name="Carver A."/>
            <person name="Chen C."/>
            <person name="Cichocki N."/>
            <person name="Clum A."/>
            <person name="Culley D."/>
            <person name="Crous P.W."/>
            <person name="Fauchery L."/>
            <person name="Girlanda M."/>
            <person name="Hayes R.D."/>
            <person name="Keri Z."/>
            <person name="LaButti K."/>
            <person name="Lipzen A."/>
            <person name="Lombard V."/>
            <person name="Magnuson J."/>
            <person name="Maillard F."/>
            <person name="Murat C."/>
            <person name="Nolan M."/>
            <person name="Ohm R.A."/>
            <person name="Pangilinan J."/>
            <person name="Pereira M.F."/>
            <person name="Perotto S."/>
            <person name="Peter M."/>
            <person name="Pfister S."/>
            <person name="Riley R."/>
            <person name="Sitrit Y."/>
            <person name="Stielow J.B."/>
            <person name="Szollosi G."/>
            <person name="Zifcakova L."/>
            <person name="Stursova M."/>
            <person name="Spatafora J.W."/>
            <person name="Tedersoo L."/>
            <person name="Vaario L.M."/>
            <person name="Yamada A."/>
            <person name="Yan M."/>
            <person name="Wang P."/>
            <person name="Xu J."/>
            <person name="Bruns T."/>
            <person name="Baldrian P."/>
            <person name="Vilgalys R."/>
            <person name="Dunand C."/>
            <person name="Henrissat B."/>
            <person name="Grigoriev I.V."/>
            <person name="Hibbett D."/>
            <person name="Nagy L.G."/>
            <person name="Martin F.M."/>
        </authorList>
    </citation>
    <scope>NUCLEOTIDE SEQUENCE</scope>
    <source>
        <strain evidence="1">UP504</strain>
    </source>
</reference>
<proteinExistence type="predicted"/>
<evidence type="ECO:0000313" key="1">
    <source>
        <dbReference type="EMBL" id="KAF9502812.1"/>
    </source>
</evidence>
<accession>A0A9P6AAS6</accession>
<name>A0A9P6AAS6_9AGAM</name>
<gene>
    <name evidence="1" type="ORF">BS47DRAFT_1369998</name>
</gene>
<sequence length="207" mass="23741">MTAGIGGFLTKAERMKNILQKINNSEEECATKNGQVQQHGLLQHSSPGAWYGYMQALVWQYKGMNNIMFCLSFAPVDKVISDGYLQKDQCQDMWVELRCSLILSGFINRGMRIQRVRRVDGWVNKLVWKVLYQAEGPRDGSIDGLLKCRKECGQGIIHAFIEELSKMLGSLERASVCFQKGTRRHWKSGYFDSKTKPEMKEMTDFLQ</sequence>
<keyword evidence="2" id="KW-1185">Reference proteome</keyword>
<dbReference type="EMBL" id="MU129591">
    <property type="protein sequence ID" value="KAF9502812.1"/>
    <property type="molecule type" value="Genomic_DNA"/>
</dbReference>
<protein>
    <submittedName>
        <fullName evidence="1">Uncharacterized protein</fullName>
    </submittedName>
</protein>